<evidence type="ECO:0000313" key="3">
    <source>
        <dbReference type="Proteomes" id="UP001500542"/>
    </source>
</evidence>
<gene>
    <name evidence="2" type="ORF">GCM10009554_46890</name>
</gene>
<dbReference type="SUPFAM" id="SSF53335">
    <property type="entry name" value="S-adenosyl-L-methionine-dependent methyltransferases"/>
    <property type="match status" value="1"/>
</dbReference>
<keyword evidence="3" id="KW-1185">Reference proteome</keyword>
<dbReference type="InterPro" id="IPR041698">
    <property type="entry name" value="Methyltransf_25"/>
</dbReference>
<protein>
    <submittedName>
        <fullName evidence="2">Class I SAM-dependent methyltransferase</fullName>
    </submittedName>
</protein>
<accession>A0ABN1QXV3</accession>
<dbReference type="InterPro" id="IPR029063">
    <property type="entry name" value="SAM-dependent_MTases_sf"/>
</dbReference>
<feature type="domain" description="Methyltransferase" evidence="1">
    <location>
        <begin position="56"/>
        <end position="149"/>
    </location>
</feature>
<evidence type="ECO:0000259" key="1">
    <source>
        <dbReference type="Pfam" id="PF13649"/>
    </source>
</evidence>
<sequence>MDEKQQMLRNQQAWDAQTGAHVESEFYDVASFKAGKNSLRPFEQEALGDVSGRSLLHLMCHFGLDTLSWARLGAQVTGVDFSAESIATATALAQELSLDARFVQANVYELPGELDGAFDFVVMTYGTLIWLPDLDGWARAAARCLKPGGTLFVADFHPIAMLFDDDLALARSYFRSGPAEREVKQTYAGEMDQPHIQTTWPWTVGRLVTALGQAGLQVTRVDELPLDLRQRHPAMVQGDDGFWRLPGDPIPLLLACQAIKP</sequence>
<dbReference type="GO" id="GO:0032259">
    <property type="term" value="P:methylation"/>
    <property type="evidence" value="ECO:0007669"/>
    <property type="project" value="UniProtKB-KW"/>
</dbReference>
<comment type="caution">
    <text evidence="2">The sequence shown here is derived from an EMBL/GenBank/DDBJ whole genome shotgun (WGS) entry which is preliminary data.</text>
</comment>
<dbReference type="CDD" id="cd02440">
    <property type="entry name" value="AdoMet_MTases"/>
    <property type="match status" value="1"/>
</dbReference>
<evidence type="ECO:0000313" key="2">
    <source>
        <dbReference type="EMBL" id="GAA0948833.1"/>
    </source>
</evidence>
<dbReference type="GO" id="GO:0008168">
    <property type="term" value="F:methyltransferase activity"/>
    <property type="evidence" value="ECO:0007669"/>
    <property type="project" value="UniProtKB-KW"/>
</dbReference>
<dbReference type="Gene3D" id="3.40.50.150">
    <property type="entry name" value="Vaccinia Virus protein VP39"/>
    <property type="match status" value="1"/>
</dbReference>
<dbReference type="Pfam" id="PF13649">
    <property type="entry name" value="Methyltransf_25"/>
    <property type="match status" value="1"/>
</dbReference>
<dbReference type="EMBL" id="BAAAHK010000011">
    <property type="protein sequence ID" value="GAA0948833.1"/>
    <property type="molecule type" value="Genomic_DNA"/>
</dbReference>
<dbReference type="PANTHER" id="PTHR43464:SF82">
    <property type="entry name" value="METHYLTRANSFERASE DOMAIN-CONTAINING PROTEIN"/>
    <property type="match status" value="1"/>
</dbReference>
<keyword evidence="2" id="KW-0489">Methyltransferase</keyword>
<organism evidence="2 3">
    <name type="scientific">Kribbella koreensis</name>
    <dbReference type="NCBI Taxonomy" id="57909"/>
    <lineage>
        <taxon>Bacteria</taxon>
        <taxon>Bacillati</taxon>
        <taxon>Actinomycetota</taxon>
        <taxon>Actinomycetes</taxon>
        <taxon>Propionibacteriales</taxon>
        <taxon>Kribbellaceae</taxon>
        <taxon>Kribbella</taxon>
    </lineage>
</organism>
<dbReference type="Proteomes" id="UP001500542">
    <property type="component" value="Unassembled WGS sequence"/>
</dbReference>
<proteinExistence type="predicted"/>
<keyword evidence="2" id="KW-0808">Transferase</keyword>
<name>A0ABN1QXV3_9ACTN</name>
<dbReference type="PANTHER" id="PTHR43464">
    <property type="entry name" value="METHYLTRANSFERASE"/>
    <property type="match status" value="1"/>
</dbReference>
<reference evidence="2 3" key="1">
    <citation type="journal article" date="2019" name="Int. J. Syst. Evol. Microbiol.">
        <title>The Global Catalogue of Microorganisms (GCM) 10K type strain sequencing project: providing services to taxonomists for standard genome sequencing and annotation.</title>
        <authorList>
            <consortium name="The Broad Institute Genomics Platform"/>
            <consortium name="The Broad Institute Genome Sequencing Center for Infectious Disease"/>
            <person name="Wu L."/>
            <person name="Ma J."/>
        </authorList>
    </citation>
    <scope>NUCLEOTIDE SEQUENCE [LARGE SCALE GENOMIC DNA]</scope>
    <source>
        <strain evidence="2 3">JCM 10977</strain>
    </source>
</reference>
<dbReference type="RefSeq" id="WP_343973885.1">
    <property type="nucleotide sequence ID" value="NZ_BAAAHK010000011.1"/>
</dbReference>